<gene>
    <name evidence="3" type="ORF">PSON_ATCC_30995.1.T0240049</name>
</gene>
<feature type="transmembrane region" description="Helical" evidence="2">
    <location>
        <begin position="1338"/>
        <end position="1358"/>
    </location>
</feature>
<evidence type="ECO:0000256" key="1">
    <source>
        <dbReference type="SAM" id="MobiDB-lite"/>
    </source>
</evidence>
<dbReference type="Proteomes" id="UP000692954">
    <property type="component" value="Unassembled WGS sequence"/>
</dbReference>
<dbReference type="EMBL" id="CAJJDN010000024">
    <property type="protein sequence ID" value="CAD8068232.1"/>
    <property type="molecule type" value="Genomic_DNA"/>
</dbReference>
<feature type="transmembrane region" description="Helical" evidence="2">
    <location>
        <begin position="1642"/>
        <end position="1660"/>
    </location>
</feature>
<feature type="transmembrane region" description="Helical" evidence="2">
    <location>
        <begin position="191"/>
        <end position="212"/>
    </location>
</feature>
<dbReference type="OrthoDB" id="296893at2759"/>
<evidence type="ECO:0000256" key="2">
    <source>
        <dbReference type="SAM" id="Phobius"/>
    </source>
</evidence>
<feature type="transmembrane region" description="Helical" evidence="2">
    <location>
        <begin position="266"/>
        <end position="286"/>
    </location>
</feature>
<feature type="region of interest" description="Disordered" evidence="1">
    <location>
        <begin position="1013"/>
        <end position="1044"/>
    </location>
</feature>
<feature type="transmembrane region" description="Helical" evidence="2">
    <location>
        <begin position="98"/>
        <end position="121"/>
    </location>
</feature>
<feature type="transmembrane region" description="Helical" evidence="2">
    <location>
        <begin position="332"/>
        <end position="352"/>
    </location>
</feature>
<keyword evidence="2" id="KW-0472">Membrane</keyword>
<feature type="transmembrane region" description="Helical" evidence="2">
    <location>
        <begin position="218"/>
        <end position="245"/>
    </location>
</feature>
<evidence type="ECO:0000313" key="4">
    <source>
        <dbReference type="Proteomes" id="UP000692954"/>
    </source>
</evidence>
<feature type="compositionally biased region" description="Polar residues" evidence="1">
    <location>
        <begin position="1029"/>
        <end position="1044"/>
    </location>
</feature>
<keyword evidence="4" id="KW-1185">Reference proteome</keyword>
<evidence type="ECO:0008006" key="5">
    <source>
        <dbReference type="Google" id="ProtNLM"/>
    </source>
</evidence>
<accession>A0A8S1LPG1</accession>
<feature type="transmembrane region" description="Helical" evidence="2">
    <location>
        <begin position="292"/>
        <end position="312"/>
    </location>
</feature>
<proteinExistence type="predicted"/>
<keyword evidence="2" id="KW-0812">Transmembrane</keyword>
<sequence>MKFFKKSLKYQRLQLQYLIGHSQVVLEQENKLFWALCEFIRMFQTIALVLLYQQIIRMLNINKKFKEPTDTQDKIELISRITMPTILILEYLSQEQIIYFQLIFLTFLFLMLLINVVAVRIDYLHFKEIKFQNKNQFNKADGNSFQSLNLLNSTYNENDFIEHFLLKQLMITDNGSLIEMYLYRTSLLTNYFTHILFLPQIYWIAIIFYRIFTSSNYQVALFALNFTLNLIQLLFLIILEALSLYMQQSYRLKDTNYLRLRVTTSFKIGQILRILPTVLYFCVLYFMDHETIYDNLIFQQIISCFVLLNLLFDLQDQSQNVPFVQPFKIYVFHFAFSFTFGIIFTKLLQFSITDIITLTLMSMPCTCKMLNQLTDYHFKNIVMKTLHAENMPLKQKALKRNSQTITKSMAVNDEIHQIEKLIWFQKLEQVNNIRFSNNKYFLQFVRLYELQGIQKQQAYSSSEVLNPNQSKFLMQCIILIKTHIEQCNNLYCFCRGFMGEKKQSLELNHNDQQMKIFSDYSQQNLLVSVDLIDRYIRYYIKLILNIEIYVTQPNLTYITQLISYIGQSEECYQTWLQIMEVKLQLQEQKKPYDQIVINLMASYIKFLTLQRTQSHLDELQIKKTIQYGDYRSTEHQRNHFFNKIIECLQMKQNYLIKLSSNKLNYEEVQQIYIDQNIILDKLQNNLMQFYNQSQCRTSTLLLMFFYLEVRCDYFSFQQYKNSLKSKETKFFEILTLSHQSQSVSYLKINLSRFSKYKCRGEILSRSDNSYNFFGFQSMDDFCNQIQTVHQLVPPLIAKVHNTIMELFLMSSRPNVLRQERHLIAQKANQEIVFVEMFIDVCFIITSTQFPVYCFMKELKPIGKFENIRGHIIIDDYEIIQGISSYAYQSFFLDSAQEICNKEISKFYSDFNENVQKLNLMMDTKSMHQKHKKTQQIASPSNKRQKMNKSVYNHYKLRLEDQLFVINSQNKFLIDLTLTLTYGIVNTKISKFYTIEFNKVHQLELTDNNSSDYSINLQDSNRQSSKKTDSLQNIQQNEKASSESSIKMNHYSFPQINEQCITESQNQIQQLNQAPTFLERKRTTLIKMERKSKYFASKGNARISNSDNQKNNEFYSNQDYLQASASSQKQQSEGSKFLFKGVQYYEFCNSNNEKILYTLHLINAIIFVIIIAFLLMYQLRYKSECEIIIPTFEILKAFTSTNYVDSIQLSLISHIPNIQQIDQFYKHLNHLLIEHSQNFIEQQKNYLLTSQIQDVLKNVDSQEQNQTKIDVLYLTLTVLYDQLDFIQNQNLIQIDEEPTFVKLLKEFPIYKQVYKEINQQFREQVQASINNFNDSQRTLIFALVILSFIISVVSLIAYYNYFKYLKKITRCSEQVSIDCIDREVNFCANVINNKQKLNIYEFKMDFTLHQDNQTHYSSFRPLKNNGLQKIKRYLNLKDDFTIGRTLNFLYPLLCLALVLIYLLSTYFETLEVMQSLLAKIEIYDQSIKYLESFSILCQSSIVYENKNYLINSNYLTSQQLQEYYNQIDSSLTNLQESNFRSTQSNDYLKDNICKILIVQIDNQICEQVHQGLLQNGILESVQYYLVHYMNNYISNFEDTINYTTSEDAVAISYIIKGINNFMDQQKLDLENFINDNYNSQLDWFIFIISFAIVLQITLWLVQSWNLKQKLRLLKQFVFLLPRSSLYMNDSFLKTLNYVQRHQNDIWQ</sequence>
<feature type="compositionally biased region" description="Polar residues" evidence="1">
    <location>
        <begin position="1013"/>
        <end position="1022"/>
    </location>
</feature>
<protein>
    <recommendedName>
        <fullName evidence="5">Transmembrane protein</fullName>
    </recommendedName>
</protein>
<name>A0A8S1LPG1_9CILI</name>
<organism evidence="3 4">
    <name type="scientific">Paramecium sonneborni</name>
    <dbReference type="NCBI Taxonomy" id="65129"/>
    <lineage>
        <taxon>Eukaryota</taxon>
        <taxon>Sar</taxon>
        <taxon>Alveolata</taxon>
        <taxon>Ciliophora</taxon>
        <taxon>Intramacronucleata</taxon>
        <taxon>Oligohymenophorea</taxon>
        <taxon>Peniculida</taxon>
        <taxon>Parameciidae</taxon>
        <taxon>Paramecium</taxon>
    </lineage>
</organism>
<feature type="transmembrane region" description="Helical" evidence="2">
    <location>
        <begin position="1154"/>
        <end position="1176"/>
    </location>
</feature>
<keyword evidence="2" id="KW-1133">Transmembrane helix</keyword>
<reference evidence="3" key="1">
    <citation type="submission" date="2021-01" db="EMBL/GenBank/DDBJ databases">
        <authorList>
            <consortium name="Genoscope - CEA"/>
            <person name="William W."/>
        </authorList>
    </citation>
    <scope>NUCLEOTIDE SEQUENCE</scope>
</reference>
<evidence type="ECO:0000313" key="3">
    <source>
        <dbReference type="EMBL" id="CAD8068232.1"/>
    </source>
</evidence>
<comment type="caution">
    <text evidence="3">The sequence shown here is derived from an EMBL/GenBank/DDBJ whole genome shotgun (WGS) entry which is preliminary data.</text>
</comment>
<feature type="transmembrane region" description="Helical" evidence="2">
    <location>
        <begin position="1447"/>
        <end position="1466"/>
    </location>
</feature>